<evidence type="ECO:0000313" key="3">
    <source>
        <dbReference type="Proteomes" id="UP000018208"/>
    </source>
</evidence>
<reference evidence="2 3" key="1">
    <citation type="journal article" date="2014" name="PLoS Genet.">
        <title>The Genome of Spironucleus salmonicida Highlights a Fish Pathogen Adapted to Fluctuating Environments.</title>
        <authorList>
            <person name="Xu F."/>
            <person name="Jerlstrom-Hultqvist J."/>
            <person name="Einarsson E."/>
            <person name="Astvaldsson A."/>
            <person name="Svard S.G."/>
            <person name="Andersson J.O."/>
        </authorList>
    </citation>
    <scope>NUCLEOTIDE SEQUENCE [LARGE SCALE GENOMIC DNA]</scope>
    <source>
        <strain evidence="2 3">ATCC 50377</strain>
    </source>
</reference>
<dbReference type="GeneID" id="94301852"/>
<dbReference type="RefSeq" id="XP_067760630.1">
    <property type="nucleotide sequence ID" value="XM_067911608.1"/>
</dbReference>
<feature type="compositionally biased region" description="Basic and acidic residues" evidence="1">
    <location>
        <begin position="50"/>
        <end position="61"/>
    </location>
</feature>
<keyword evidence="3" id="KW-1185">Reference proteome</keyword>
<name>A0A9P8RUW0_9EUKA</name>
<evidence type="ECO:0000313" key="2">
    <source>
        <dbReference type="EMBL" id="KAH0569857.1"/>
    </source>
</evidence>
<evidence type="ECO:0000256" key="1">
    <source>
        <dbReference type="SAM" id="MobiDB-lite"/>
    </source>
</evidence>
<feature type="region of interest" description="Disordered" evidence="1">
    <location>
        <begin position="47"/>
        <end position="157"/>
    </location>
</feature>
<feature type="compositionally biased region" description="Low complexity" evidence="1">
    <location>
        <begin position="88"/>
        <end position="98"/>
    </location>
</feature>
<comment type="caution">
    <text evidence="2">The sequence shown here is derived from an EMBL/GenBank/DDBJ whole genome shotgun (WGS) entry which is preliminary data.</text>
</comment>
<organism evidence="2 3">
    <name type="scientific">Spironucleus salmonicida</name>
    <dbReference type="NCBI Taxonomy" id="348837"/>
    <lineage>
        <taxon>Eukaryota</taxon>
        <taxon>Metamonada</taxon>
        <taxon>Diplomonadida</taxon>
        <taxon>Hexamitidae</taxon>
        <taxon>Hexamitinae</taxon>
        <taxon>Spironucleus</taxon>
    </lineage>
</organism>
<gene>
    <name evidence="2" type="ORF">SS50377_27829</name>
</gene>
<feature type="compositionally biased region" description="Pro residues" evidence="1">
    <location>
        <begin position="78"/>
        <end position="87"/>
    </location>
</feature>
<dbReference type="AlphaFoldDB" id="A0A9P8RUW0"/>
<dbReference type="EMBL" id="AUWU02000008">
    <property type="protein sequence ID" value="KAH0569857.1"/>
    <property type="molecule type" value="Genomic_DNA"/>
</dbReference>
<accession>A0A9P8RUW0</accession>
<sequence>MAHRGGPGGELRDVVAQLALLGAQGVLLRLQGRHRLAEVYDLRPQQLGAREPREGGVRVEDDGPPWSEHSERTSNGPGPAPARPPAVPSGRQRAAPALRLRRDREGAGGSAGRALRRGVLPRAHRRRGHSGAAGGQPRAAGHPALGAPLPLPAGPRAGRCDPPRRGGAGLRLRGPLRLHRVLTGRRLLTRAGAETRPLKPWVRSECCQVYVFTPPTFLAVSHMVGQTTSSNQNEGTAAEDRPTTPPVLAPLCTPRAQKAAKAFADALYPALSLRPKALGAREDLLLSARSPEPSFVRQVSRSLLMVEVSESTCSEVTEDSRMFREQIAVAVAELLGLHQVVAGIEAKMERQQAQLRAMGERYAVQRQRATDLRRAREALLLRARRK</sequence>
<dbReference type="Proteomes" id="UP000018208">
    <property type="component" value="Unassembled WGS sequence"/>
</dbReference>
<proteinExistence type="predicted"/>
<dbReference type="KEGG" id="ssao:94301852"/>
<protein>
    <submittedName>
        <fullName evidence="2">Uncharacterized protein</fullName>
    </submittedName>
</protein>
<feature type="compositionally biased region" description="Low complexity" evidence="1">
    <location>
        <begin position="135"/>
        <end position="148"/>
    </location>
</feature>